<evidence type="ECO:0000256" key="1">
    <source>
        <dbReference type="SAM" id="MobiDB-lite"/>
    </source>
</evidence>
<feature type="compositionally biased region" description="Low complexity" evidence="1">
    <location>
        <begin position="179"/>
        <end position="190"/>
    </location>
</feature>
<reference evidence="2 3" key="1">
    <citation type="submission" date="2023-01" db="EMBL/GenBank/DDBJ databases">
        <title>Description of Helicobacter ibis sp. nov. isolated from faecal droppings of black-faced ibis (Theristicus melanopis).</title>
        <authorList>
            <person name="Lopez-Cantillo M."/>
            <person name="Vidal-Veuthey B."/>
            <person name="Mella A."/>
            <person name="De La Haba R."/>
            <person name="Collado L."/>
        </authorList>
    </citation>
    <scope>NUCLEOTIDE SEQUENCE [LARGE SCALE GENOMIC DNA]</scope>
    <source>
        <strain evidence="2 3">A82</strain>
    </source>
</reference>
<accession>A0ABT4VFQ5</accession>
<gene>
    <name evidence="2" type="ORF">PF021_07165</name>
</gene>
<feature type="compositionally biased region" description="Polar residues" evidence="1">
    <location>
        <begin position="311"/>
        <end position="320"/>
    </location>
</feature>
<evidence type="ECO:0000313" key="3">
    <source>
        <dbReference type="Proteomes" id="UP001210261"/>
    </source>
</evidence>
<feature type="region of interest" description="Disordered" evidence="1">
    <location>
        <begin position="333"/>
        <end position="457"/>
    </location>
</feature>
<keyword evidence="3" id="KW-1185">Reference proteome</keyword>
<evidence type="ECO:0000313" key="2">
    <source>
        <dbReference type="EMBL" id="MDA3969447.1"/>
    </source>
</evidence>
<protein>
    <recommendedName>
        <fullName evidence="4">Poly E-rich protein</fullName>
    </recommendedName>
</protein>
<evidence type="ECO:0008006" key="4">
    <source>
        <dbReference type="Google" id="ProtNLM"/>
    </source>
</evidence>
<feature type="compositionally biased region" description="Acidic residues" evidence="1">
    <location>
        <begin position="251"/>
        <end position="269"/>
    </location>
</feature>
<proteinExistence type="predicted"/>
<feature type="compositionally biased region" description="Basic and acidic residues" evidence="1">
    <location>
        <begin position="400"/>
        <end position="414"/>
    </location>
</feature>
<feature type="compositionally biased region" description="Low complexity" evidence="1">
    <location>
        <begin position="365"/>
        <end position="375"/>
    </location>
</feature>
<dbReference type="RefSeq" id="WP_271021805.1">
    <property type="nucleotide sequence ID" value="NZ_JAQHXR010000004.1"/>
</dbReference>
<feature type="compositionally biased region" description="Acidic residues" evidence="1">
    <location>
        <begin position="376"/>
        <end position="391"/>
    </location>
</feature>
<feature type="compositionally biased region" description="Acidic residues" evidence="1">
    <location>
        <begin position="428"/>
        <end position="457"/>
    </location>
</feature>
<dbReference type="Proteomes" id="UP001210261">
    <property type="component" value="Unassembled WGS sequence"/>
</dbReference>
<feature type="region of interest" description="Disordered" evidence="1">
    <location>
        <begin position="142"/>
        <end position="292"/>
    </location>
</feature>
<feature type="compositionally biased region" description="Low complexity" evidence="1">
    <location>
        <begin position="203"/>
        <end position="214"/>
    </location>
</feature>
<comment type="caution">
    <text evidence="2">The sequence shown here is derived from an EMBL/GenBank/DDBJ whole genome shotgun (WGS) entry which is preliminary data.</text>
</comment>
<dbReference type="EMBL" id="JAQHXR010000004">
    <property type="protein sequence ID" value="MDA3969447.1"/>
    <property type="molecule type" value="Genomic_DNA"/>
</dbReference>
<organism evidence="2 3">
    <name type="scientific">Helicobacter ibis</name>
    <dbReference type="NCBI Taxonomy" id="2962633"/>
    <lineage>
        <taxon>Bacteria</taxon>
        <taxon>Pseudomonadati</taxon>
        <taxon>Campylobacterota</taxon>
        <taxon>Epsilonproteobacteria</taxon>
        <taxon>Campylobacterales</taxon>
        <taxon>Helicobacteraceae</taxon>
        <taxon>Helicobacter</taxon>
    </lineage>
</organism>
<name>A0ABT4VFQ5_9HELI</name>
<feature type="region of interest" description="Disordered" evidence="1">
    <location>
        <begin position="301"/>
        <end position="320"/>
    </location>
</feature>
<sequence>MKLYLVNKNPIITKLVTLSAGKIGLDVEESQELDITNTSDILLLDDECYDETLFSSYKANNADSKLILFFSKSTDRIEGFDEYVQKPFLPTDLLKLLSKLTGIAAENTHAESDMSDDISQFNDDSLDDFGLDGDIDLSGLDDLGLDDEDSNMNENNTSGVLDEDDVNEIKTLLNDDSDSVVVASEDSANNESLDMPSDSDIGLDNVSLDVDSSSTLENPMEGANESFDFEENVDTSESVSDVSDFDKEQFDEFSADDESKDSSNEEIDTSDLLSELDEKKDENNSTDDTLDTASLADALDNLNFDDELPQEQPSVDTADSSLTDIMDLNIDSMDSVEGLGDSISDLGNADSSMDSTEDSALDDVNLSSESANTEESLTENENLDSLIDEVSTDTSDNIADDMKLESLDELSKEDEPGDILGDSKEQDNADESAITEDIQDELLEIPQDNEEFSQEDTMQEDMINDASNELPQVKESQESKLEANDNEFSALSLEGLSEALGEPITKEPNTAPIVPKDAPNESVNLPTNISATSLDGLIGALQALQTQSLKELLNGATINISIQFPKKDDL</sequence>